<sequence>MWVEFLTDATCAFADQSFLSFAITMSASWKSILSLPFYPKRLIWLLNNDKIVHISSVMITAAFELQLRRYIYV</sequence>
<reference evidence="2" key="1">
    <citation type="submission" date="2016-06" db="EMBL/GenBank/DDBJ databases">
        <title>Parallel loss of symbiosis genes in relatives of nitrogen-fixing non-legume Parasponia.</title>
        <authorList>
            <person name="Van Velzen R."/>
            <person name="Holmer R."/>
            <person name="Bu F."/>
            <person name="Rutten L."/>
            <person name="Van Zeijl A."/>
            <person name="Liu W."/>
            <person name="Santuari L."/>
            <person name="Cao Q."/>
            <person name="Sharma T."/>
            <person name="Shen D."/>
            <person name="Roswanjaya Y."/>
            <person name="Wardhani T."/>
            <person name="Kalhor M.S."/>
            <person name="Jansen J."/>
            <person name="Van den Hoogen J."/>
            <person name="Gungor B."/>
            <person name="Hartog M."/>
            <person name="Hontelez J."/>
            <person name="Verver J."/>
            <person name="Yang W.-C."/>
            <person name="Schijlen E."/>
            <person name="Repin R."/>
            <person name="Schilthuizen M."/>
            <person name="Schranz E."/>
            <person name="Heidstra R."/>
            <person name="Miyata K."/>
            <person name="Fedorova E."/>
            <person name="Kohlen W."/>
            <person name="Bisseling T."/>
            <person name="Smit S."/>
            <person name="Geurts R."/>
        </authorList>
    </citation>
    <scope>NUCLEOTIDE SEQUENCE [LARGE SCALE GENOMIC DNA]</scope>
    <source>
        <strain evidence="2">cv. WU1-14</strain>
    </source>
</reference>
<accession>A0A2P5BLE6</accession>
<proteinExistence type="predicted"/>
<name>A0A2P5BLE6_PARAD</name>
<evidence type="ECO:0000313" key="1">
    <source>
        <dbReference type="EMBL" id="PON49608.1"/>
    </source>
</evidence>
<protein>
    <submittedName>
        <fullName evidence="1">Uncharacterized protein</fullName>
    </submittedName>
</protein>
<comment type="caution">
    <text evidence="1">The sequence shown here is derived from an EMBL/GenBank/DDBJ whole genome shotgun (WGS) entry which is preliminary data.</text>
</comment>
<evidence type="ECO:0000313" key="2">
    <source>
        <dbReference type="Proteomes" id="UP000237105"/>
    </source>
</evidence>
<dbReference type="Proteomes" id="UP000237105">
    <property type="component" value="Unassembled WGS sequence"/>
</dbReference>
<dbReference type="EMBL" id="JXTB01000258">
    <property type="protein sequence ID" value="PON49608.1"/>
    <property type="molecule type" value="Genomic_DNA"/>
</dbReference>
<keyword evidence="2" id="KW-1185">Reference proteome</keyword>
<gene>
    <name evidence="1" type="ORF">PanWU01x14_229240</name>
</gene>
<dbReference type="AlphaFoldDB" id="A0A2P5BLE6"/>
<organism evidence="1 2">
    <name type="scientific">Parasponia andersonii</name>
    <name type="common">Sponia andersonii</name>
    <dbReference type="NCBI Taxonomy" id="3476"/>
    <lineage>
        <taxon>Eukaryota</taxon>
        <taxon>Viridiplantae</taxon>
        <taxon>Streptophyta</taxon>
        <taxon>Embryophyta</taxon>
        <taxon>Tracheophyta</taxon>
        <taxon>Spermatophyta</taxon>
        <taxon>Magnoliopsida</taxon>
        <taxon>eudicotyledons</taxon>
        <taxon>Gunneridae</taxon>
        <taxon>Pentapetalae</taxon>
        <taxon>rosids</taxon>
        <taxon>fabids</taxon>
        <taxon>Rosales</taxon>
        <taxon>Cannabaceae</taxon>
        <taxon>Parasponia</taxon>
    </lineage>
</organism>